<accession>A0A662D4M9</accession>
<proteinExistence type="predicted"/>
<evidence type="ECO:0000313" key="1">
    <source>
        <dbReference type="EMBL" id="RLE08113.1"/>
    </source>
</evidence>
<sequence length="64" mass="7295">MQRKVRMEVAVKLKDFEDKKQMIGLISSIQHSISRIAVYSVVNGTAEVEKVKILKIPPLTKEKN</sequence>
<reference evidence="1 2" key="1">
    <citation type="submission" date="2018-06" db="EMBL/GenBank/DDBJ databases">
        <title>Extensive metabolic versatility and redundancy in microbially diverse, dynamic hydrothermal sediments.</title>
        <authorList>
            <person name="Dombrowski N."/>
            <person name="Teske A."/>
            <person name="Baker B.J."/>
        </authorList>
    </citation>
    <scope>NUCLEOTIDE SEQUENCE [LARGE SCALE GENOMIC DNA]</scope>
    <source>
        <strain evidence="1">B7_G13</strain>
    </source>
</reference>
<dbReference type="AlphaFoldDB" id="A0A662D4M9"/>
<organism evidence="1 2">
    <name type="scientific">Aerophobetes bacterium</name>
    <dbReference type="NCBI Taxonomy" id="2030807"/>
    <lineage>
        <taxon>Bacteria</taxon>
        <taxon>Candidatus Aerophobota</taxon>
    </lineage>
</organism>
<dbReference type="EMBL" id="QMPY01000045">
    <property type="protein sequence ID" value="RLE08113.1"/>
    <property type="molecule type" value="Genomic_DNA"/>
</dbReference>
<dbReference type="Proteomes" id="UP000277457">
    <property type="component" value="Unassembled WGS sequence"/>
</dbReference>
<evidence type="ECO:0000313" key="2">
    <source>
        <dbReference type="Proteomes" id="UP000277457"/>
    </source>
</evidence>
<gene>
    <name evidence="1" type="ORF">DRZ78_01780</name>
</gene>
<comment type="caution">
    <text evidence="1">The sequence shown here is derived from an EMBL/GenBank/DDBJ whole genome shotgun (WGS) entry which is preliminary data.</text>
</comment>
<protein>
    <submittedName>
        <fullName evidence="1">Uncharacterized protein</fullName>
    </submittedName>
</protein>
<name>A0A662D4M9_UNCAE</name>